<dbReference type="AlphaFoldDB" id="X1S2W8"/>
<accession>X1S2W8</accession>
<proteinExistence type="predicted"/>
<reference evidence="1" key="1">
    <citation type="journal article" date="2014" name="Front. Microbiol.">
        <title>High frequency of phylogenetically diverse reductive dehalogenase-homologous genes in deep subseafloor sedimentary metagenomes.</title>
        <authorList>
            <person name="Kawai M."/>
            <person name="Futagami T."/>
            <person name="Toyoda A."/>
            <person name="Takaki Y."/>
            <person name="Nishi S."/>
            <person name="Hori S."/>
            <person name="Arai W."/>
            <person name="Tsubouchi T."/>
            <person name="Morono Y."/>
            <person name="Uchiyama I."/>
            <person name="Ito T."/>
            <person name="Fujiyama A."/>
            <person name="Inagaki F."/>
            <person name="Takami H."/>
        </authorList>
    </citation>
    <scope>NUCLEOTIDE SEQUENCE</scope>
    <source>
        <strain evidence="1">Expedition CK06-06</strain>
    </source>
</reference>
<feature type="non-terminal residue" evidence="1">
    <location>
        <position position="1"/>
    </location>
</feature>
<comment type="caution">
    <text evidence="1">The sequence shown here is derived from an EMBL/GenBank/DDBJ whole genome shotgun (WGS) entry which is preliminary data.</text>
</comment>
<protein>
    <submittedName>
        <fullName evidence="1">Uncharacterized protein</fullName>
    </submittedName>
</protein>
<name>X1S2W8_9ZZZZ</name>
<organism evidence="1">
    <name type="scientific">marine sediment metagenome</name>
    <dbReference type="NCBI Taxonomy" id="412755"/>
    <lineage>
        <taxon>unclassified sequences</taxon>
        <taxon>metagenomes</taxon>
        <taxon>ecological metagenomes</taxon>
    </lineage>
</organism>
<sequence length="44" mass="4937">KFFPFRGAGEFYAPNAVLNIVLLLPSLPGNYNGLKEIRGWLETL</sequence>
<gene>
    <name evidence="1" type="ORF">S06H3_64726</name>
</gene>
<evidence type="ECO:0000313" key="1">
    <source>
        <dbReference type="EMBL" id="GAI62144.1"/>
    </source>
</evidence>
<dbReference type="EMBL" id="BARV01043327">
    <property type="protein sequence ID" value="GAI62144.1"/>
    <property type="molecule type" value="Genomic_DNA"/>
</dbReference>